<evidence type="ECO:0000313" key="3">
    <source>
        <dbReference type="Proteomes" id="UP001255601"/>
    </source>
</evidence>
<keyword evidence="1" id="KW-0472">Membrane</keyword>
<feature type="transmembrane region" description="Helical" evidence="1">
    <location>
        <begin position="21"/>
        <end position="41"/>
    </location>
</feature>
<feature type="transmembrane region" description="Helical" evidence="1">
    <location>
        <begin position="163"/>
        <end position="183"/>
    </location>
</feature>
<dbReference type="AlphaFoldDB" id="A0AAJ2B816"/>
<evidence type="ECO:0000313" key="2">
    <source>
        <dbReference type="EMBL" id="MDR6100964.1"/>
    </source>
</evidence>
<keyword evidence="1" id="KW-1133">Transmembrane helix</keyword>
<dbReference type="Pfam" id="PF03729">
    <property type="entry name" value="DUF308"/>
    <property type="match status" value="2"/>
</dbReference>
<name>A0AAJ2B816_9HYPH</name>
<dbReference type="GO" id="GO:0005886">
    <property type="term" value="C:plasma membrane"/>
    <property type="evidence" value="ECO:0007669"/>
    <property type="project" value="TreeGrafter"/>
</dbReference>
<dbReference type="Proteomes" id="UP001255601">
    <property type="component" value="Unassembled WGS sequence"/>
</dbReference>
<protein>
    <submittedName>
        <fullName evidence="2">Uncharacterized membrane protein HdeD (DUF308 family)</fullName>
    </submittedName>
</protein>
<comment type="caution">
    <text evidence="2">The sequence shown here is derived from an EMBL/GenBank/DDBJ whole genome shotgun (WGS) entry which is preliminary data.</text>
</comment>
<proteinExistence type="predicted"/>
<dbReference type="PANTHER" id="PTHR34989:SF1">
    <property type="entry name" value="PROTEIN HDED"/>
    <property type="match status" value="1"/>
</dbReference>
<dbReference type="RefSeq" id="WP_309769921.1">
    <property type="nucleotide sequence ID" value="NZ_JAVIZC010000001.1"/>
</dbReference>
<reference evidence="2" key="1">
    <citation type="submission" date="2023-08" db="EMBL/GenBank/DDBJ databases">
        <title>Functional and genomic diversity of the sorghum phyllosphere microbiome.</title>
        <authorList>
            <person name="Shade A."/>
        </authorList>
    </citation>
    <scope>NUCLEOTIDE SEQUENCE</scope>
    <source>
        <strain evidence="2">SORGH_AS_0974</strain>
    </source>
</reference>
<dbReference type="PANTHER" id="PTHR34989">
    <property type="entry name" value="PROTEIN HDED"/>
    <property type="match status" value="1"/>
</dbReference>
<gene>
    <name evidence="2" type="ORF">QE369_001142</name>
</gene>
<accession>A0AAJ2B816</accession>
<sequence>MIIASPDSRKFESMNDMLARNWWAVALQGVVAILFGIAVFAMPFITMLSFVMVFAVFSFIDGIFGIVASIRGARRGERWIWLLLSGILGIAASAVTILWPGITILAFVILLASRAMVSGTFMLISAYRLKIDHGRVWLVVGGIASVVFGVLLIFWPFVGALVLTFWTGAHAVVLGATLLALAYKLRSQSVGLQGDLAHSTTGITE</sequence>
<dbReference type="InterPro" id="IPR052712">
    <property type="entry name" value="Acid_resist_chaperone_HdeD"/>
</dbReference>
<feature type="transmembrane region" description="Helical" evidence="1">
    <location>
        <begin position="79"/>
        <end position="98"/>
    </location>
</feature>
<organism evidence="2 3">
    <name type="scientific">Agrobacterium larrymoorei</name>
    <dbReference type="NCBI Taxonomy" id="160699"/>
    <lineage>
        <taxon>Bacteria</taxon>
        <taxon>Pseudomonadati</taxon>
        <taxon>Pseudomonadota</taxon>
        <taxon>Alphaproteobacteria</taxon>
        <taxon>Hyphomicrobiales</taxon>
        <taxon>Rhizobiaceae</taxon>
        <taxon>Rhizobium/Agrobacterium group</taxon>
        <taxon>Agrobacterium</taxon>
    </lineage>
</organism>
<evidence type="ECO:0000256" key="1">
    <source>
        <dbReference type="SAM" id="Phobius"/>
    </source>
</evidence>
<dbReference type="InterPro" id="IPR005325">
    <property type="entry name" value="DUF308_memb"/>
</dbReference>
<dbReference type="EMBL" id="JAVIZC010000001">
    <property type="protein sequence ID" value="MDR6100964.1"/>
    <property type="molecule type" value="Genomic_DNA"/>
</dbReference>
<feature type="transmembrane region" description="Helical" evidence="1">
    <location>
        <begin position="104"/>
        <end position="124"/>
    </location>
</feature>
<feature type="transmembrane region" description="Helical" evidence="1">
    <location>
        <begin position="136"/>
        <end position="157"/>
    </location>
</feature>
<feature type="transmembrane region" description="Helical" evidence="1">
    <location>
        <begin position="47"/>
        <end position="67"/>
    </location>
</feature>
<keyword evidence="1" id="KW-0812">Transmembrane</keyword>